<evidence type="ECO:0000256" key="5">
    <source>
        <dbReference type="ARBA" id="ARBA00022860"/>
    </source>
</evidence>
<dbReference type="InterPro" id="IPR043360">
    <property type="entry name" value="PP2B"/>
</dbReference>
<evidence type="ECO:0000256" key="8">
    <source>
        <dbReference type="ARBA" id="ARBA00047761"/>
    </source>
</evidence>
<evidence type="ECO:0000256" key="10">
    <source>
        <dbReference type="RuleBase" id="RU004273"/>
    </source>
</evidence>
<dbReference type="PROSITE" id="PS00125">
    <property type="entry name" value="SER_THR_PHOSPHATASE"/>
    <property type="match status" value="1"/>
</dbReference>
<comment type="cofactor">
    <cofactor evidence="1">
        <name>Fe(3+)</name>
        <dbReference type="ChEBI" id="CHEBI:29034"/>
    </cofactor>
</comment>
<feature type="compositionally biased region" description="Low complexity" evidence="11">
    <location>
        <begin position="399"/>
        <end position="411"/>
    </location>
</feature>
<dbReference type="SMART" id="SM00156">
    <property type="entry name" value="PP2Ac"/>
    <property type="match status" value="1"/>
</dbReference>
<dbReference type="GO" id="GO:0097720">
    <property type="term" value="P:calcineurin-mediated signaling"/>
    <property type="evidence" value="ECO:0007669"/>
    <property type="project" value="InterPro"/>
</dbReference>
<keyword evidence="5" id="KW-0112">Calmodulin-binding</keyword>
<sequence length="509" mass="58348">MDCLKDPANDRFVKTLKPPPHRPLAKNLMFPDKLKNKPDWKLLKDHLQKEGRIAKEELFKLVADCNKLLKNEGNVLYLQDPLTVVGDIHGQYYDLLKLLEPKVGGNPETTKYLFLGDFVDRGSYSIEVVILLYAIKINYPNTVYFLRGNHECRQLTAFFNFKDECLYKYDQETYEMLMDSFDLFPLACIINSKFIAVHGGISPDLKSIEDLKKLDRYHEPPRSGLFCDILWSDPVDQDQGNMDGQWKGNEVRGCSWFFGIEASNKFLQRNNLISIIRAHEAQLDGYKMHRWNGGQDFPVVITIFSAPNYCDVYNNRGAVIKFENNTLNIQQFQYTPHPYLLPNFMDIFTWSIPFVAEKITEMLYNLIQAGDQGDDDDDVKQEDIEQFKILTQQNKQFNKQQSTSSTGSTGKSTEKLKNKLKFVATMMKMQKTLREQSESIMKLKGACPDKRLPKGILSAGKTAITDALADFNIAKTADIVNEKMPSQAQIPQQSVSIKKPSNTVQNKKK</sequence>
<feature type="region of interest" description="Disordered" evidence="11">
    <location>
        <begin position="484"/>
        <end position="509"/>
    </location>
</feature>
<dbReference type="PANTHER" id="PTHR45673">
    <property type="entry name" value="SERINE/THREONINE-PROTEIN PHOSPHATASE 2B CATALYTIC SUBUNIT 1-RELATED"/>
    <property type="match status" value="1"/>
</dbReference>
<evidence type="ECO:0000256" key="2">
    <source>
        <dbReference type="ARBA" id="ARBA00009905"/>
    </source>
</evidence>
<reference evidence="13" key="1">
    <citation type="submission" date="2021-01" db="EMBL/GenBank/DDBJ databases">
        <authorList>
            <consortium name="Genoscope - CEA"/>
            <person name="William W."/>
        </authorList>
    </citation>
    <scope>NUCLEOTIDE SEQUENCE</scope>
</reference>
<evidence type="ECO:0000256" key="11">
    <source>
        <dbReference type="SAM" id="MobiDB-lite"/>
    </source>
</evidence>
<dbReference type="GO" id="GO:0005516">
    <property type="term" value="F:calmodulin binding"/>
    <property type="evidence" value="ECO:0007669"/>
    <property type="project" value="UniProtKB-KW"/>
</dbReference>
<comment type="catalytic activity">
    <reaction evidence="8">
        <text>O-phospho-L-seryl-[protein] + H2O = L-seryl-[protein] + phosphate</text>
        <dbReference type="Rhea" id="RHEA:20629"/>
        <dbReference type="Rhea" id="RHEA-COMP:9863"/>
        <dbReference type="Rhea" id="RHEA-COMP:11604"/>
        <dbReference type="ChEBI" id="CHEBI:15377"/>
        <dbReference type="ChEBI" id="CHEBI:29999"/>
        <dbReference type="ChEBI" id="CHEBI:43474"/>
        <dbReference type="ChEBI" id="CHEBI:83421"/>
        <dbReference type="EC" id="3.1.3.16"/>
    </reaction>
</comment>
<comment type="similarity">
    <text evidence="2">Belongs to the PPP phosphatase family. PP-2B subfamily.</text>
</comment>
<feature type="region of interest" description="Disordered" evidence="11">
    <location>
        <begin position="395"/>
        <end position="414"/>
    </location>
</feature>
<evidence type="ECO:0000313" key="13">
    <source>
        <dbReference type="EMBL" id="CAD8078245.1"/>
    </source>
</evidence>
<evidence type="ECO:0000256" key="9">
    <source>
        <dbReference type="ARBA" id="ARBA00048336"/>
    </source>
</evidence>
<comment type="caution">
    <text evidence="13">The sequence shown here is derived from an EMBL/GenBank/DDBJ whole genome shotgun (WGS) entry which is preliminary data.</text>
</comment>
<feature type="domain" description="Serine/threonine specific protein phosphatases" evidence="12">
    <location>
        <begin position="146"/>
        <end position="151"/>
    </location>
</feature>
<evidence type="ECO:0000256" key="4">
    <source>
        <dbReference type="ARBA" id="ARBA00022801"/>
    </source>
</evidence>
<dbReference type="Proteomes" id="UP000688137">
    <property type="component" value="Unassembled WGS sequence"/>
</dbReference>
<dbReference type="InterPro" id="IPR041751">
    <property type="entry name" value="MPP_PP2B"/>
</dbReference>
<keyword evidence="3" id="KW-0479">Metal-binding</keyword>
<keyword evidence="6" id="KW-0904">Protein phosphatase</keyword>
<protein>
    <recommendedName>
        <fullName evidence="10">Serine/threonine-protein phosphatase</fullName>
        <ecNumber evidence="10">3.1.3.16</ecNumber>
    </recommendedName>
</protein>
<keyword evidence="14" id="KW-1185">Reference proteome</keyword>
<evidence type="ECO:0000256" key="1">
    <source>
        <dbReference type="ARBA" id="ARBA00001965"/>
    </source>
</evidence>
<evidence type="ECO:0000256" key="7">
    <source>
        <dbReference type="ARBA" id="ARBA00023004"/>
    </source>
</evidence>
<name>A0A8S1MNB5_PARPR</name>
<accession>A0A8S1MNB5</accession>
<evidence type="ECO:0000313" key="14">
    <source>
        <dbReference type="Proteomes" id="UP000688137"/>
    </source>
</evidence>
<dbReference type="CDD" id="cd07416">
    <property type="entry name" value="MPP_PP2B"/>
    <property type="match status" value="1"/>
</dbReference>
<dbReference type="InterPro" id="IPR006186">
    <property type="entry name" value="Ser/Thr-sp_prot-phosphatase"/>
</dbReference>
<dbReference type="Pfam" id="PF00149">
    <property type="entry name" value="Metallophos"/>
    <property type="match status" value="1"/>
</dbReference>
<dbReference type="AlphaFoldDB" id="A0A8S1MNB5"/>
<organism evidence="13 14">
    <name type="scientific">Paramecium primaurelia</name>
    <dbReference type="NCBI Taxonomy" id="5886"/>
    <lineage>
        <taxon>Eukaryota</taxon>
        <taxon>Sar</taxon>
        <taxon>Alveolata</taxon>
        <taxon>Ciliophora</taxon>
        <taxon>Intramacronucleata</taxon>
        <taxon>Oligohymenophorea</taxon>
        <taxon>Peniculida</taxon>
        <taxon>Parameciidae</taxon>
        <taxon>Paramecium</taxon>
    </lineage>
</organism>
<comment type="catalytic activity">
    <reaction evidence="9 10">
        <text>O-phospho-L-threonyl-[protein] + H2O = L-threonyl-[protein] + phosphate</text>
        <dbReference type="Rhea" id="RHEA:47004"/>
        <dbReference type="Rhea" id="RHEA-COMP:11060"/>
        <dbReference type="Rhea" id="RHEA-COMP:11605"/>
        <dbReference type="ChEBI" id="CHEBI:15377"/>
        <dbReference type="ChEBI" id="CHEBI:30013"/>
        <dbReference type="ChEBI" id="CHEBI:43474"/>
        <dbReference type="ChEBI" id="CHEBI:61977"/>
        <dbReference type="EC" id="3.1.3.16"/>
    </reaction>
</comment>
<keyword evidence="7" id="KW-0408">Iron</keyword>
<dbReference type="OMA" id="PSHGLMC"/>
<gene>
    <name evidence="13" type="ORF">PPRIM_AZ9-3.1.T0590237</name>
</gene>
<evidence type="ECO:0000259" key="12">
    <source>
        <dbReference type="PROSITE" id="PS00125"/>
    </source>
</evidence>
<dbReference type="EMBL" id="CAJJDM010000060">
    <property type="protein sequence ID" value="CAD8078245.1"/>
    <property type="molecule type" value="Genomic_DNA"/>
</dbReference>
<evidence type="ECO:0000256" key="6">
    <source>
        <dbReference type="ARBA" id="ARBA00022912"/>
    </source>
</evidence>
<dbReference type="InterPro" id="IPR004843">
    <property type="entry name" value="Calcineurin-like_PHP"/>
</dbReference>
<dbReference type="EC" id="3.1.3.16" evidence="10"/>
<dbReference type="GO" id="GO:0046872">
    <property type="term" value="F:metal ion binding"/>
    <property type="evidence" value="ECO:0007669"/>
    <property type="project" value="UniProtKB-KW"/>
</dbReference>
<keyword evidence="4 10" id="KW-0378">Hydrolase</keyword>
<evidence type="ECO:0000256" key="3">
    <source>
        <dbReference type="ARBA" id="ARBA00022723"/>
    </source>
</evidence>
<proteinExistence type="inferred from homology"/>
<dbReference type="GO" id="GO:0033192">
    <property type="term" value="F:calmodulin-dependent protein phosphatase activity"/>
    <property type="evidence" value="ECO:0007669"/>
    <property type="project" value="InterPro"/>
</dbReference>
<dbReference type="FunFam" id="3.60.21.10:FF:000031">
    <property type="entry name" value="Serine/threonine-protein phosphatase"/>
    <property type="match status" value="1"/>
</dbReference>